<dbReference type="PANTHER" id="PTHR12110:SF53">
    <property type="entry name" value="BLR5974 PROTEIN"/>
    <property type="match status" value="1"/>
</dbReference>
<dbReference type="InterPro" id="IPR036237">
    <property type="entry name" value="Xyl_isomerase-like_sf"/>
</dbReference>
<dbReference type="RefSeq" id="WP_114299674.1">
    <property type="nucleotide sequence ID" value="NZ_QPJT01000032.1"/>
</dbReference>
<name>A0A369ALF3_9FIRM</name>
<gene>
    <name evidence="2" type="ORF">DFR58_13219</name>
</gene>
<protein>
    <submittedName>
        <fullName evidence="2">Xylose isomerase-like TIM barrel protein</fullName>
    </submittedName>
</protein>
<dbReference type="GO" id="GO:0016853">
    <property type="term" value="F:isomerase activity"/>
    <property type="evidence" value="ECO:0007669"/>
    <property type="project" value="UniProtKB-KW"/>
</dbReference>
<proteinExistence type="predicted"/>
<keyword evidence="2" id="KW-0413">Isomerase</keyword>
<dbReference type="InterPro" id="IPR050312">
    <property type="entry name" value="IolE/XylAMocC-like"/>
</dbReference>
<reference evidence="2 3" key="1">
    <citation type="submission" date="2018-07" db="EMBL/GenBank/DDBJ databases">
        <title>Genomic Encyclopedia of Type Strains, Phase IV (KMG-IV): sequencing the most valuable type-strain genomes for metagenomic binning, comparative biology and taxonomic classification.</title>
        <authorList>
            <person name="Goeker M."/>
        </authorList>
    </citation>
    <scope>NUCLEOTIDE SEQUENCE [LARGE SCALE GENOMIC DNA]</scope>
    <source>
        <strain evidence="2 3">DSM 27016</strain>
    </source>
</reference>
<dbReference type="Proteomes" id="UP000253034">
    <property type="component" value="Unassembled WGS sequence"/>
</dbReference>
<feature type="domain" description="Xylose isomerase-like TIM barrel" evidence="1">
    <location>
        <begin position="45"/>
        <end position="174"/>
    </location>
</feature>
<dbReference type="AlphaFoldDB" id="A0A369ALF3"/>
<comment type="caution">
    <text evidence="2">The sequence shown here is derived from an EMBL/GenBank/DDBJ whole genome shotgun (WGS) entry which is preliminary data.</text>
</comment>
<evidence type="ECO:0000259" key="1">
    <source>
        <dbReference type="Pfam" id="PF01261"/>
    </source>
</evidence>
<keyword evidence="3" id="KW-1185">Reference proteome</keyword>
<dbReference type="PANTHER" id="PTHR12110">
    <property type="entry name" value="HYDROXYPYRUVATE ISOMERASE"/>
    <property type="match status" value="1"/>
</dbReference>
<evidence type="ECO:0000313" key="2">
    <source>
        <dbReference type="EMBL" id="RCX09925.1"/>
    </source>
</evidence>
<organism evidence="2 3">
    <name type="scientific">Anaerobacterium chartisolvens</name>
    <dbReference type="NCBI Taxonomy" id="1297424"/>
    <lineage>
        <taxon>Bacteria</taxon>
        <taxon>Bacillati</taxon>
        <taxon>Bacillota</taxon>
        <taxon>Clostridia</taxon>
        <taxon>Eubacteriales</taxon>
        <taxon>Oscillospiraceae</taxon>
        <taxon>Anaerobacterium</taxon>
    </lineage>
</organism>
<evidence type="ECO:0000313" key="3">
    <source>
        <dbReference type="Proteomes" id="UP000253034"/>
    </source>
</evidence>
<dbReference type="InterPro" id="IPR013022">
    <property type="entry name" value="Xyl_isomerase-like_TIM-brl"/>
</dbReference>
<dbReference type="EMBL" id="QPJT01000032">
    <property type="protein sequence ID" value="RCX09925.1"/>
    <property type="molecule type" value="Genomic_DNA"/>
</dbReference>
<dbReference type="Pfam" id="PF01261">
    <property type="entry name" value="AP_endonuc_2"/>
    <property type="match status" value="1"/>
</dbReference>
<accession>A0A369ALF3</accession>
<dbReference type="OrthoDB" id="1883766at2"/>
<dbReference type="SUPFAM" id="SSF51658">
    <property type="entry name" value="Xylose isomerase-like"/>
    <property type="match status" value="1"/>
</dbReference>
<sequence length="336" mass="38670">MSNIKRSVSMYSLQDEYARGSMKLPEIFEYLNGMGTGLEFISDQMMHNTPEPTEEDLKVWDSLVEKYEPTLVCNDIFINTCLYKNRSFTKKESINALIKEIKLANRLGFKMVRLVSKTQADIIEPVLSYAEKYNVILSLEIHAGMSFDNPHTQEFVEVMRKLNSPYVGLTIDTGIFCRRQPRVFANYFRHLGVNEELIALTDKVFASGSDMKVYNTENGKPGERFAKDVAALIKTPAETQYAFLADGYENSPFDILDEYMPYATHFHGKIFEMTEEGIEYSIPFDELIKYLDQKGYKGYISTEYEGNRWTLPGSPMKEKENTEAHQALLKKCIEEL</sequence>
<dbReference type="Gene3D" id="3.20.20.150">
    <property type="entry name" value="Divalent-metal-dependent TIM barrel enzymes"/>
    <property type="match status" value="1"/>
</dbReference>